<name>A0A0T5XD79_9BACT</name>
<dbReference type="InterPro" id="IPR001048">
    <property type="entry name" value="Asp/Glu/Uridylate_kinase"/>
</dbReference>
<gene>
    <name evidence="8" type="ORF">HMPREF1705_03592</name>
</gene>
<protein>
    <submittedName>
        <fullName evidence="8">Acetylglutamate kinase</fullName>
    </submittedName>
</protein>
<organism evidence="8 9">
    <name type="scientific">Acetomicrobium hydrogeniformans ATCC BAA-1850</name>
    <dbReference type="NCBI Taxonomy" id="592015"/>
    <lineage>
        <taxon>Bacteria</taxon>
        <taxon>Thermotogati</taxon>
        <taxon>Synergistota</taxon>
        <taxon>Synergistia</taxon>
        <taxon>Synergistales</taxon>
        <taxon>Acetomicrobiaceae</taxon>
        <taxon>Acetomicrobium</taxon>
    </lineage>
</organism>
<evidence type="ECO:0000256" key="2">
    <source>
        <dbReference type="ARBA" id="ARBA00022679"/>
    </source>
</evidence>
<dbReference type="GO" id="GO:0005524">
    <property type="term" value="F:ATP binding"/>
    <property type="evidence" value="ECO:0007669"/>
    <property type="project" value="UniProtKB-KW"/>
</dbReference>
<dbReference type="InterPro" id="IPR036393">
    <property type="entry name" value="AceGlu_kinase-like_sf"/>
</dbReference>
<evidence type="ECO:0000256" key="5">
    <source>
        <dbReference type="ARBA" id="ARBA00022840"/>
    </source>
</evidence>
<dbReference type="GO" id="GO:0006526">
    <property type="term" value="P:L-arginine biosynthetic process"/>
    <property type="evidence" value="ECO:0007669"/>
    <property type="project" value="TreeGrafter"/>
</dbReference>
<accession>A0A0T5XD79</accession>
<dbReference type="eggNOG" id="COG0548">
    <property type="taxonomic scope" value="Bacteria"/>
</dbReference>
<evidence type="ECO:0000256" key="3">
    <source>
        <dbReference type="ARBA" id="ARBA00022741"/>
    </source>
</evidence>
<dbReference type="InterPro" id="IPR004662">
    <property type="entry name" value="AcgluKinase_fam"/>
</dbReference>
<dbReference type="InterPro" id="IPR001057">
    <property type="entry name" value="Glu/AcGlu_kinase"/>
</dbReference>
<dbReference type="AlphaFoldDB" id="A0A0T5XD79"/>
<dbReference type="NCBIfam" id="NF010659">
    <property type="entry name" value="PRK14058.1-1"/>
    <property type="match status" value="1"/>
</dbReference>
<evidence type="ECO:0000256" key="4">
    <source>
        <dbReference type="ARBA" id="ARBA00022777"/>
    </source>
</evidence>
<dbReference type="SUPFAM" id="SSF53633">
    <property type="entry name" value="Carbamate kinase-like"/>
    <property type="match status" value="1"/>
</dbReference>
<keyword evidence="9" id="KW-1185">Reference proteome</keyword>
<keyword evidence="4 8" id="KW-0418">Kinase</keyword>
<reference evidence="9" key="1">
    <citation type="submission" date="2012-09" db="EMBL/GenBank/DDBJ databases">
        <authorList>
            <person name="Weinstock G."/>
            <person name="Sodergren E."/>
            <person name="Clifton S."/>
            <person name="Fulton L."/>
            <person name="Fulton B."/>
            <person name="Courtney L."/>
            <person name="Fronick C."/>
            <person name="Harrison M."/>
            <person name="Strong C."/>
            <person name="Farmer C."/>
            <person name="Delehaunty K."/>
            <person name="Markovic C."/>
            <person name="Hall O."/>
            <person name="Minx P."/>
            <person name="Tomlinson C."/>
            <person name="Mitreva M."/>
            <person name="Nelson J."/>
            <person name="Hou S."/>
            <person name="Wollam A."/>
            <person name="Pepin K.H."/>
            <person name="Johnson M."/>
            <person name="Bhonagiri V."/>
            <person name="Nash W.E."/>
            <person name="Suruliraj S."/>
            <person name="Warren W."/>
            <person name="Chinwalla A."/>
            <person name="Mardis E.R."/>
            <person name="Wilson R.K."/>
        </authorList>
    </citation>
    <scope>NUCLEOTIDE SEQUENCE [LARGE SCALE GENOMIC DNA]</scope>
    <source>
        <strain evidence="9">OS1</strain>
    </source>
</reference>
<comment type="pathway">
    <text evidence="6">Amino-acid biosynthesis.</text>
</comment>
<dbReference type="RefSeq" id="WP_057940976.1">
    <property type="nucleotide sequence ID" value="NZ_ACJX03000001.1"/>
</dbReference>
<dbReference type="GO" id="GO:0005737">
    <property type="term" value="C:cytoplasm"/>
    <property type="evidence" value="ECO:0007669"/>
    <property type="project" value="InterPro"/>
</dbReference>
<dbReference type="OrthoDB" id="2493at2"/>
<keyword evidence="3" id="KW-0547">Nucleotide-binding</keyword>
<evidence type="ECO:0000313" key="8">
    <source>
        <dbReference type="EMBL" id="KRT36316.1"/>
    </source>
</evidence>
<feature type="domain" description="Aspartate/glutamate/uridylate kinase" evidence="7">
    <location>
        <begin position="11"/>
        <end position="257"/>
    </location>
</feature>
<evidence type="ECO:0000313" key="9">
    <source>
        <dbReference type="Proteomes" id="UP000005273"/>
    </source>
</evidence>
<dbReference type="Pfam" id="PF00696">
    <property type="entry name" value="AA_kinase"/>
    <property type="match status" value="1"/>
</dbReference>
<keyword evidence="1" id="KW-0028">Amino-acid biosynthesis</keyword>
<proteinExistence type="predicted"/>
<evidence type="ECO:0000256" key="1">
    <source>
        <dbReference type="ARBA" id="ARBA00022605"/>
    </source>
</evidence>
<dbReference type="PANTHER" id="PTHR23342">
    <property type="entry name" value="N-ACETYLGLUTAMATE SYNTHASE"/>
    <property type="match status" value="1"/>
</dbReference>
<keyword evidence="5" id="KW-0067">ATP-binding</keyword>
<keyword evidence="2" id="KW-0808">Transferase</keyword>
<dbReference type="PANTHER" id="PTHR23342:SF20">
    <property type="entry name" value="[LYSW]-AMINOADIPATE KINASE"/>
    <property type="match status" value="1"/>
</dbReference>
<dbReference type="PRINTS" id="PR00474">
    <property type="entry name" value="GLU5KINASE"/>
</dbReference>
<evidence type="ECO:0000259" key="7">
    <source>
        <dbReference type="Pfam" id="PF00696"/>
    </source>
</evidence>
<dbReference type="Proteomes" id="UP000005273">
    <property type="component" value="Unassembled WGS sequence"/>
</dbReference>
<dbReference type="GO" id="GO:0003991">
    <property type="term" value="F:acetylglutamate kinase activity"/>
    <property type="evidence" value="ECO:0007669"/>
    <property type="project" value="TreeGrafter"/>
</dbReference>
<dbReference type="EMBL" id="ACJX03000001">
    <property type="protein sequence ID" value="KRT36316.1"/>
    <property type="molecule type" value="Genomic_DNA"/>
</dbReference>
<dbReference type="Gene3D" id="3.40.1160.10">
    <property type="entry name" value="Acetylglutamate kinase-like"/>
    <property type="match status" value="1"/>
</dbReference>
<comment type="caution">
    <text evidence="8">The sequence shown here is derived from an EMBL/GenBank/DDBJ whole genome shotgun (WGS) entry which is preliminary data.</text>
</comment>
<dbReference type="STRING" id="592015.HMPREF1705_03592"/>
<evidence type="ECO:0000256" key="6">
    <source>
        <dbReference type="ARBA" id="ARBA00029440"/>
    </source>
</evidence>
<dbReference type="PIRSF" id="PIRSF000728">
    <property type="entry name" value="NAGK"/>
    <property type="match status" value="1"/>
</dbReference>
<sequence length="285" mass="30820">MTYQNLSSIKRGVVKIGGASGNNLEYLVKELSERVKKGEEWLLVHGASSYMDNLSRALNITPKYVMSPGGFKSRFVNSTDLELFRAACSVFSIQLVSSFGQLGVNAVPLYPPDNISAVAKRKDVLRVTENGKVRLIRGNCSGFITSFRNESIFALWDLGALPVLPPLAYDEKGNGVLNVDGDRMAAAAAASVKADVLVILSNIPGLLQDPNDTSTLIKMSTLEDWTELESYSRGNMKRKLLAAKEALEGGVNSVFIGDSRQPNPIKTIFSGGGTHLCRSFTEAAV</sequence>